<dbReference type="InterPro" id="IPR051841">
    <property type="entry name" value="MT-Golgi_org_protein"/>
</dbReference>
<protein>
    <submittedName>
        <fullName evidence="7">Golgin A3</fullName>
    </submittedName>
</protein>
<evidence type="ECO:0000256" key="2">
    <source>
        <dbReference type="ARBA" id="ARBA00022490"/>
    </source>
</evidence>
<name>A0A669F8W1_ORENI</name>
<dbReference type="PANTHER" id="PTHR18902">
    <property type="entry name" value="NUCLEAR MITOTIC APPARATUS PROTEIN 1-RELATED"/>
    <property type="match status" value="1"/>
</dbReference>
<proteinExistence type="predicted"/>
<feature type="coiled-coil region" evidence="5">
    <location>
        <begin position="1128"/>
        <end position="1324"/>
    </location>
</feature>
<sequence length="1477" mass="166654">MNVCHCLVHVSYCCLTKLSSQFAKRITSTQTSSQEFLMTNCWIPEGFFPLPLSGPVNSDVMPNGNGLAEGFDTAGDTLPLTAPPQSTSSPVNSQNHEPSPGVAAYPPMMLEKSEGASAEVTVHKGDALQSLRLSMPMQETELSNQKPSLEMENEEKIRLEARRRLEEQLKQYRVQRQKERSHRTTTKSRPFSTLDPELMLHPEALPRASTVAMTKEYSFLRTSVPRGPKLGSLGIPPPKEKKSRSPRPNKIHSLADYKSPENDGGGGGGGGGGIKAADISSVNSTISSVSTLSEISVTSECSTSETEAQSGAPLHVRDNVSEIDGSESGVRPGNDGNDSDSSSYSSVSTRGTYGMLSAAVERQQGPYTVDGREIAPEAMGQFPSLQEVLQAATEEQHLLELEQEREGTAEPRSRRDSFSSSVSLESSVMGHDEVLQVLKEKMRLEGQLESLSSEANQALKEKTELQAQLATVNAQLQAKMEEAQVSKEKQSALTTEVGTLRQSCSQLEKAMVELQSSLENKNASLASLSNDLKVAEDQYNRLMGKVEEMQNTVTSRDNTVQELRQQMGGLQSQLQQVQLERSTLQSRLKTSQAEIDSLQQVRQWYQQQLALAQEARVRLQSEMANMQAGQMTQIGVLEHLKLENVTLSHQLTETQHRSIKEKERIAVQLQSIEADMLTQEAAYKQIQDAKSMVEDDLQHKLDEFEEERERLIKLANTASTLERELEQVKLTLSQKDAQLQTLQKEHLELMRQLTTTQENLHTKEQSINQLEARYQELEAQLAELQTESTAKDDNIQYLQNEKIVLEVALQAARADKSQLDESAERLGEDVLVASDVLDQLRQEIQVKANQIETLQQENNSLKKQAQKFKEQFLQQKVMVEAYRRDASSKDQLINELKSTKKRLLTEVKDLKQELLAAQGEKQKAELEQTRLQKEVVRVQEQMSNMEAHLQTIQNERDQLETQIQSLQFDQSQLAAVTQENEGLRKQVEQMEAEAKKAITEQKVRVKKLGTDLTSAQKEMKAKHKAYENAVGILSRRLQEALTDKETAEAELAKLKAQVSDEGNSQALQLQESRCFKKRIRKLEDANKKLALELEHEKGKLAGLAQSHNALREHANILESALAKREADLVQLNLQVQAVLKRKEEEDQQMKQMVQSLQLALEKEKTKVLDLKEQVAAAKAEAAHNRRHYRAAMLELSEIKKDLQAKEDLVKALQNEAHKLQAQDEQHAQEVARFQEELAEAHSQLQILRKQLDDELAKQPLTNQEVEDLKWEVEQRQREIEAQKQQVEMMEQCHHRELDNLQTALQNIKVELESVQEELSSTRKDKFVLQAKVGELRNSMKTVLLQNQQLKQDFKQSRLRKRMELKSDGNPSTPVTPVKIPDCPVPASLLDELLKPSTSVNKEPLNNLHNCLRQLKEEMDSLQRQMEEHTVTVHESMSSWTNTEEGMDQLRLQNNISNSTELNNMEMENNNQGEQQQS</sequence>
<keyword evidence="8" id="KW-1185">Reference proteome</keyword>
<accession>A0A669F8W1</accession>
<dbReference type="PANTHER" id="PTHR18902:SF26">
    <property type="entry name" value="GOLGIN SUBFAMILY A MEMBER 3"/>
    <property type="match status" value="1"/>
</dbReference>
<evidence type="ECO:0000313" key="8">
    <source>
        <dbReference type="Proteomes" id="UP000005207"/>
    </source>
</evidence>
<evidence type="ECO:0000313" key="7">
    <source>
        <dbReference type="Ensembl" id="ENSONIP00000081187.1"/>
    </source>
</evidence>
<dbReference type="GO" id="GO:0005737">
    <property type="term" value="C:cytoplasm"/>
    <property type="evidence" value="ECO:0007669"/>
    <property type="project" value="UniProtKB-SubCell"/>
</dbReference>
<dbReference type="SUPFAM" id="SSF90257">
    <property type="entry name" value="Myosin rod fragments"/>
    <property type="match status" value="1"/>
</dbReference>
<feature type="region of interest" description="Disordered" evidence="6">
    <location>
        <begin position="403"/>
        <end position="425"/>
    </location>
</feature>
<feature type="region of interest" description="Disordered" evidence="6">
    <location>
        <begin position="300"/>
        <end position="349"/>
    </location>
</feature>
<dbReference type="Gene3D" id="1.20.5.170">
    <property type="match status" value="1"/>
</dbReference>
<evidence type="ECO:0000256" key="5">
    <source>
        <dbReference type="SAM" id="Coils"/>
    </source>
</evidence>
<feature type="compositionally biased region" description="Basic residues" evidence="6">
    <location>
        <begin position="174"/>
        <end position="186"/>
    </location>
</feature>
<organism evidence="7 8">
    <name type="scientific">Oreochromis niloticus</name>
    <name type="common">Nile tilapia</name>
    <name type="synonym">Tilapia nilotica</name>
    <dbReference type="NCBI Taxonomy" id="8128"/>
    <lineage>
        <taxon>Eukaryota</taxon>
        <taxon>Metazoa</taxon>
        <taxon>Chordata</taxon>
        <taxon>Craniata</taxon>
        <taxon>Vertebrata</taxon>
        <taxon>Euteleostomi</taxon>
        <taxon>Actinopterygii</taxon>
        <taxon>Neopterygii</taxon>
        <taxon>Teleostei</taxon>
        <taxon>Neoteleostei</taxon>
        <taxon>Acanthomorphata</taxon>
        <taxon>Ovalentaria</taxon>
        <taxon>Cichlomorphae</taxon>
        <taxon>Cichliformes</taxon>
        <taxon>Cichlidae</taxon>
        <taxon>African cichlids</taxon>
        <taxon>Pseudocrenilabrinae</taxon>
        <taxon>Oreochromini</taxon>
        <taxon>Oreochromis</taxon>
    </lineage>
</organism>
<dbReference type="Ensembl" id="ENSONIT00000045642.1">
    <property type="protein sequence ID" value="ENSONIP00000081187.1"/>
    <property type="gene ID" value="ENSONIG00000011095.2"/>
</dbReference>
<feature type="compositionally biased region" description="Low complexity" evidence="6">
    <location>
        <begin position="300"/>
        <end position="310"/>
    </location>
</feature>
<feature type="coiled-coil region" evidence="5">
    <location>
        <begin position="1030"/>
        <end position="1099"/>
    </location>
</feature>
<reference evidence="8" key="1">
    <citation type="submission" date="2012-01" db="EMBL/GenBank/DDBJ databases">
        <title>The Genome Sequence of Oreochromis niloticus (Nile Tilapia).</title>
        <authorList>
            <consortium name="Broad Institute Genome Assembly Team"/>
            <consortium name="Broad Institute Sequencing Platform"/>
            <person name="Di Palma F."/>
            <person name="Johnson J."/>
            <person name="Lander E.S."/>
            <person name="Lindblad-Toh K."/>
        </authorList>
    </citation>
    <scope>NUCLEOTIDE SEQUENCE [LARGE SCALE GENOMIC DNA]</scope>
</reference>
<feature type="coiled-coil region" evidence="5">
    <location>
        <begin position="434"/>
        <end position="608"/>
    </location>
</feature>
<feature type="region of interest" description="Disordered" evidence="6">
    <location>
        <begin position="174"/>
        <end position="193"/>
    </location>
</feature>
<feature type="coiled-coil region" evidence="5">
    <location>
        <begin position="694"/>
        <end position="1000"/>
    </location>
</feature>
<feature type="region of interest" description="Disordered" evidence="6">
    <location>
        <begin position="74"/>
        <end position="102"/>
    </location>
</feature>
<reference evidence="7" key="2">
    <citation type="submission" date="2025-08" db="UniProtKB">
        <authorList>
            <consortium name="Ensembl"/>
        </authorList>
    </citation>
    <scope>IDENTIFICATION</scope>
</reference>
<feature type="compositionally biased region" description="Low complexity" evidence="6">
    <location>
        <begin position="339"/>
        <end position="348"/>
    </location>
</feature>
<evidence type="ECO:0000256" key="1">
    <source>
        <dbReference type="ARBA" id="ARBA00004496"/>
    </source>
</evidence>
<dbReference type="GeneTree" id="ENSGT00950000183078"/>
<gene>
    <name evidence="7" type="primary">GOLGA3</name>
    <name evidence="7" type="synonym">golga3</name>
</gene>
<evidence type="ECO:0000256" key="6">
    <source>
        <dbReference type="SAM" id="MobiDB-lite"/>
    </source>
</evidence>
<dbReference type="Proteomes" id="UP000005207">
    <property type="component" value="Linkage group LG12"/>
</dbReference>
<feature type="compositionally biased region" description="Basic residues" evidence="6">
    <location>
        <begin position="241"/>
        <end position="250"/>
    </location>
</feature>
<evidence type="ECO:0000256" key="3">
    <source>
        <dbReference type="ARBA" id="ARBA00022553"/>
    </source>
</evidence>
<feature type="compositionally biased region" description="Polar residues" evidence="6">
    <location>
        <begin position="83"/>
        <end position="97"/>
    </location>
</feature>
<feature type="compositionally biased region" description="Basic and acidic residues" evidence="6">
    <location>
        <begin position="403"/>
        <end position="417"/>
    </location>
</feature>
<feature type="compositionally biased region" description="Gly residues" evidence="6">
    <location>
        <begin position="263"/>
        <end position="272"/>
    </location>
</feature>
<keyword evidence="4 5" id="KW-0175">Coiled coil</keyword>
<keyword evidence="3" id="KW-0597">Phosphoprotein</keyword>
<reference evidence="7" key="3">
    <citation type="submission" date="2025-09" db="UniProtKB">
        <authorList>
            <consortium name="Ensembl"/>
        </authorList>
    </citation>
    <scope>IDENTIFICATION</scope>
</reference>
<feature type="coiled-coil region" evidence="5">
    <location>
        <begin position="1404"/>
        <end position="1431"/>
    </location>
</feature>
<keyword evidence="2" id="KW-0963">Cytoplasm</keyword>
<evidence type="ECO:0000256" key="4">
    <source>
        <dbReference type="ARBA" id="ARBA00023054"/>
    </source>
</evidence>
<comment type="subcellular location">
    <subcellularLocation>
        <location evidence="1">Cytoplasm</location>
    </subcellularLocation>
</comment>
<feature type="region of interest" description="Disordered" evidence="6">
    <location>
        <begin position="223"/>
        <end position="272"/>
    </location>
</feature>